<dbReference type="PANTHER" id="PTHR47017">
    <property type="entry name" value="ACYL-COA"/>
    <property type="match status" value="1"/>
</dbReference>
<keyword evidence="2" id="KW-1185">Reference proteome</keyword>
<dbReference type="SUPFAM" id="SSF55729">
    <property type="entry name" value="Acyl-CoA N-acyltransferases (Nat)"/>
    <property type="match status" value="1"/>
</dbReference>
<dbReference type="InterPro" id="IPR016181">
    <property type="entry name" value="Acyl_CoA_acyltransferase"/>
</dbReference>
<evidence type="ECO:0000313" key="2">
    <source>
        <dbReference type="Proteomes" id="UP000009222"/>
    </source>
</evidence>
<dbReference type="InParanoid" id="F5YBS7"/>
<accession>F5YBS7</accession>
<protein>
    <recommendedName>
        <fullName evidence="3">GNAT family N-acetyltransferase</fullName>
    </recommendedName>
</protein>
<dbReference type="STRING" id="545695.TREAZ_2942"/>
<proteinExistence type="predicted"/>
<dbReference type="eggNOG" id="COG3146">
    <property type="taxonomic scope" value="Bacteria"/>
</dbReference>
<dbReference type="KEGG" id="taz:TREAZ_2942"/>
<reference evidence="2" key="1">
    <citation type="submission" date="2009-12" db="EMBL/GenBank/DDBJ databases">
        <title>Complete sequence of Treponema azotonutricium strain ZAS-9.</title>
        <authorList>
            <person name="Tetu S.G."/>
            <person name="Matson E."/>
            <person name="Ren Q."/>
            <person name="Seshadri R."/>
            <person name="Elbourne L."/>
            <person name="Hassan K.A."/>
            <person name="Durkin A."/>
            <person name="Radune D."/>
            <person name="Mohamoud Y."/>
            <person name="Shay R."/>
            <person name="Jin S."/>
            <person name="Zhang X."/>
            <person name="Lucey K."/>
            <person name="Ballor N.R."/>
            <person name="Ottesen E."/>
            <person name="Rosenthal R."/>
            <person name="Allen A."/>
            <person name="Leadbetter J.R."/>
            <person name="Paulsen I.T."/>
        </authorList>
    </citation>
    <scope>NUCLEOTIDE SEQUENCE [LARGE SCALE GENOMIC DNA]</scope>
    <source>
        <strain evidence="2">ATCC BAA-888 / DSM 13862 / ZAS-9</strain>
    </source>
</reference>
<dbReference type="RefSeq" id="WP_015712605.1">
    <property type="nucleotide sequence ID" value="NC_015577.1"/>
</dbReference>
<evidence type="ECO:0008006" key="3">
    <source>
        <dbReference type="Google" id="ProtNLM"/>
    </source>
</evidence>
<dbReference type="AlphaFoldDB" id="F5YBS7"/>
<dbReference type="EMBL" id="CP001841">
    <property type="protein sequence ID" value="AEF82870.1"/>
    <property type="molecule type" value="Genomic_DNA"/>
</dbReference>
<organism evidence="1 2">
    <name type="scientific">Leadbettera azotonutricia (strain ATCC BAA-888 / DSM 13862 / ZAS-9)</name>
    <name type="common">Treponema azotonutricium</name>
    <dbReference type="NCBI Taxonomy" id="545695"/>
    <lineage>
        <taxon>Bacteria</taxon>
        <taxon>Pseudomonadati</taxon>
        <taxon>Spirochaetota</taxon>
        <taxon>Spirochaetia</taxon>
        <taxon>Spirochaetales</taxon>
        <taxon>Breznakiellaceae</taxon>
        <taxon>Leadbettera</taxon>
    </lineage>
</organism>
<reference evidence="1 2" key="2">
    <citation type="journal article" date="2011" name="ISME J.">
        <title>RNA-seq reveals cooperative metabolic interactions between two termite-gut spirochete species in co-culture.</title>
        <authorList>
            <person name="Rosenthal A.Z."/>
            <person name="Matson E.G."/>
            <person name="Eldar A."/>
            <person name="Leadbetter J.R."/>
        </authorList>
    </citation>
    <scope>NUCLEOTIDE SEQUENCE [LARGE SCALE GENOMIC DNA]</scope>
    <source>
        <strain evidence="2">ATCC BAA-888 / DSM 13862 / ZAS-9</strain>
    </source>
</reference>
<dbReference type="InterPro" id="IPR007434">
    <property type="entry name" value="FemAB-like"/>
</dbReference>
<dbReference type="OrthoDB" id="9776898at2"/>
<evidence type="ECO:0000313" key="1">
    <source>
        <dbReference type="EMBL" id="AEF82870.1"/>
    </source>
</evidence>
<sequence length="386" mass="44864">MAESKYHIKIHTSITEIPAQLWNSLVTPDTVPFLEWEWLAALEESGSIAPETGWQPLHFCLWESEKLIAAAPFYLKANSDGEYVYDYFWAEAAASMKRQWYPKLVGTVAATPAEGYRFLFASGIDSKTASAIILDAAESFCRKNGIVSLNILFADPEWAKDLSSLGFMPWEHSHFLWKNPGSRSFDDYLALFSKNQRKNIKKEYRSPAEQGVTIKIVTGEEAKEEHYRKMFELFTLTNDKFIPWDARWVNEDFFLSLEKTYRKGTAFVESSRNGRIIALAFLVRKGGRIWGRFWGAYEEVKNLHFAACYYTPMEWCIRERIHFFDPGAGSPHKIRRGFKSVIDRSWHKFFDPSLERLFKGNIANVNHYEEENRRLLNAELPFKQLE</sequence>
<dbReference type="Proteomes" id="UP000009222">
    <property type="component" value="Chromosome"/>
</dbReference>
<dbReference type="PANTHER" id="PTHR47017:SF1">
    <property type="entry name" value="ACYL-COA"/>
    <property type="match status" value="1"/>
</dbReference>
<dbReference type="Pfam" id="PF04339">
    <property type="entry name" value="FemAB_like"/>
    <property type="match status" value="1"/>
</dbReference>
<name>F5YBS7_LEAAZ</name>
<dbReference type="Gene3D" id="3.40.630.30">
    <property type="match status" value="1"/>
</dbReference>
<gene>
    <name evidence="1" type="ordered locus">TREAZ_2942</name>
</gene>
<dbReference type="HOGENOM" id="CLU_036032_1_0_12"/>